<feature type="compositionally biased region" description="Gly residues" evidence="1">
    <location>
        <begin position="1"/>
        <end position="12"/>
    </location>
</feature>
<protein>
    <submittedName>
        <fullName evidence="2">Uncharacterized protein</fullName>
    </submittedName>
</protein>
<sequence>MDTGSGGGGPARLGGRDIQRTDGGQQAADRRRAPGVARPSSLRAFRTPP</sequence>
<name>G8WQD4_STREN</name>
<dbReference type="AlphaFoldDB" id="G8WQD4"/>
<evidence type="ECO:0000313" key="2">
    <source>
        <dbReference type="EMBL" id="AEW94666.1"/>
    </source>
</evidence>
<proteinExistence type="predicted"/>
<dbReference type="EMBL" id="CP003219">
    <property type="protein sequence ID" value="AEW94666.1"/>
    <property type="molecule type" value="Genomic_DNA"/>
</dbReference>
<evidence type="ECO:0000313" key="3">
    <source>
        <dbReference type="Proteomes" id="UP000007842"/>
    </source>
</evidence>
<dbReference type="KEGG" id="scy:SCATT_22950"/>
<organism evidence="2 3">
    <name type="scientific">Streptantibioticus cattleyicolor (strain ATCC 35852 / DSM 46488 / JCM 4925 / NBRC 14057 / NRRL 8057)</name>
    <name type="common">Streptomyces cattleya</name>
    <dbReference type="NCBI Taxonomy" id="1003195"/>
    <lineage>
        <taxon>Bacteria</taxon>
        <taxon>Bacillati</taxon>
        <taxon>Actinomycetota</taxon>
        <taxon>Actinomycetes</taxon>
        <taxon>Kitasatosporales</taxon>
        <taxon>Streptomycetaceae</taxon>
        <taxon>Streptantibioticus</taxon>
    </lineage>
</organism>
<reference evidence="3" key="1">
    <citation type="submission" date="2011-12" db="EMBL/GenBank/DDBJ databases">
        <title>Complete genome sequence of Streptomyces cattleya strain DSM 46488.</title>
        <authorList>
            <person name="Ou H.-Y."/>
            <person name="Li P."/>
            <person name="Zhao C."/>
            <person name="O'Hagan D."/>
            <person name="Deng Z."/>
        </authorList>
    </citation>
    <scope>NUCLEOTIDE SEQUENCE [LARGE SCALE GENOMIC DNA]</scope>
    <source>
        <strain evidence="3">ATCC 35852 / DSM 46488 / JCM 4925 / NBRC 14057 / NRRL 8057</strain>
    </source>
</reference>
<dbReference type="HOGENOM" id="CLU_3141056_0_0_11"/>
<gene>
    <name evidence="2" type="ordered locus">SCATT_22950</name>
</gene>
<evidence type="ECO:0000256" key="1">
    <source>
        <dbReference type="SAM" id="MobiDB-lite"/>
    </source>
</evidence>
<dbReference type="Proteomes" id="UP000007842">
    <property type="component" value="Chromosome"/>
</dbReference>
<keyword evidence="3" id="KW-1185">Reference proteome</keyword>
<accession>G8WQD4</accession>
<feature type="region of interest" description="Disordered" evidence="1">
    <location>
        <begin position="1"/>
        <end position="49"/>
    </location>
</feature>